<dbReference type="PANTHER" id="PTHR10743:SF0">
    <property type="entry name" value="PROTEIN RER1"/>
    <property type="match status" value="1"/>
</dbReference>
<dbReference type="GO" id="GO:0006621">
    <property type="term" value="P:protein retention in ER lumen"/>
    <property type="evidence" value="ECO:0007669"/>
    <property type="project" value="TreeGrafter"/>
</dbReference>
<organism evidence="8 9">
    <name type="scientific">Apatococcus lobatus</name>
    <dbReference type="NCBI Taxonomy" id="904363"/>
    <lineage>
        <taxon>Eukaryota</taxon>
        <taxon>Viridiplantae</taxon>
        <taxon>Chlorophyta</taxon>
        <taxon>core chlorophytes</taxon>
        <taxon>Trebouxiophyceae</taxon>
        <taxon>Chlorellales</taxon>
        <taxon>Chlorellaceae</taxon>
        <taxon>Apatococcus</taxon>
    </lineage>
</organism>
<name>A0AAW1RJB9_9CHLO</name>
<dbReference type="PANTHER" id="PTHR10743">
    <property type="entry name" value="PROTEIN RER1"/>
    <property type="match status" value="1"/>
</dbReference>
<evidence type="ECO:0000256" key="6">
    <source>
        <dbReference type="PIRNR" id="PIRNR016013"/>
    </source>
</evidence>
<evidence type="ECO:0000256" key="3">
    <source>
        <dbReference type="ARBA" id="ARBA00022692"/>
    </source>
</evidence>
<evidence type="ECO:0000256" key="1">
    <source>
        <dbReference type="ARBA" id="ARBA00004141"/>
    </source>
</evidence>
<dbReference type="GO" id="GO:0005783">
    <property type="term" value="C:endoplasmic reticulum"/>
    <property type="evidence" value="ECO:0007669"/>
    <property type="project" value="GOC"/>
</dbReference>
<dbReference type="GO" id="GO:0000139">
    <property type="term" value="C:Golgi membrane"/>
    <property type="evidence" value="ECO:0007669"/>
    <property type="project" value="TreeGrafter"/>
</dbReference>
<comment type="similarity">
    <text evidence="2 6">Belongs to the RER1 family.</text>
</comment>
<evidence type="ECO:0000313" key="8">
    <source>
        <dbReference type="EMBL" id="KAK9833653.1"/>
    </source>
</evidence>
<keyword evidence="4 7" id="KW-1133">Transmembrane helix</keyword>
<dbReference type="Proteomes" id="UP001438707">
    <property type="component" value="Unassembled WGS sequence"/>
</dbReference>
<keyword evidence="5 6" id="KW-0472">Membrane</keyword>
<feature type="transmembrane region" description="Helical" evidence="7">
    <location>
        <begin position="36"/>
        <end position="55"/>
    </location>
</feature>
<reference evidence="8 9" key="1">
    <citation type="journal article" date="2024" name="Nat. Commun.">
        <title>Phylogenomics reveals the evolutionary origins of lichenization in chlorophyte algae.</title>
        <authorList>
            <person name="Puginier C."/>
            <person name="Libourel C."/>
            <person name="Otte J."/>
            <person name="Skaloud P."/>
            <person name="Haon M."/>
            <person name="Grisel S."/>
            <person name="Petersen M."/>
            <person name="Berrin J.G."/>
            <person name="Delaux P.M."/>
            <person name="Dal Grande F."/>
            <person name="Keller J."/>
        </authorList>
    </citation>
    <scope>NUCLEOTIDE SEQUENCE [LARGE SCALE GENOMIC DNA]</scope>
    <source>
        <strain evidence="8 9">SAG 2145</strain>
    </source>
</reference>
<dbReference type="PIRSF" id="PIRSF016013">
    <property type="entry name" value="AtER_Rer1p"/>
    <property type="match status" value="1"/>
</dbReference>
<dbReference type="InterPro" id="IPR004932">
    <property type="entry name" value="Rer1"/>
</dbReference>
<keyword evidence="3 7" id="KW-0812">Transmembrane</keyword>
<evidence type="ECO:0000256" key="2">
    <source>
        <dbReference type="ARBA" id="ARBA00006070"/>
    </source>
</evidence>
<proteinExistence type="inferred from homology"/>
<comment type="caution">
    <text evidence="8">The sequence shown here is derived from an EMBL/GenBank/DDBJ whole genome shotgun (WGS) entry which is preliminary data.</text>
</comment>
<protein>
    <recommendedName>
        <fullName evidence="6">Protein RER1</fullName>
    </recommendedName>
</protein>
<dbReference type="Pfam" id="PF03248">
    <property type="entry name" value="Rer1"/>
    <property type="match status" value="1"/>
</dbReference>
<sequence length="196" mass="22832">MDASSTSTSAPSASRLSKSFQTRLQYYLDKSTPHATWRWLGLLAFILIYAIRVFFLRGFYIVTYALGIYNLNLLLGFLSPQVDPELEGPALPSRTTDEYRPFIRRLPEFKFWWSSTKAFMFGFVATFFPIFDVPVFWPILLLYFFVLLFVTMKRQIKHMIKHRYIPFTWGKKRHAASKPRTPDQQPAGVVIAADEV</sequence>
<dbReference type="AlphaFoldDB" id="A0AAW1RJB9"/>
<evidence type="ECO:0000313" key="9">
    <source>
        <dbReference type="Proteomes" id="UP001438707"/>
    </source>
</evidence>
<evidence type="ECO:0000256" key="7">
    <source>
        <dbReference type="SAM" id="Phobius"/>
    </source>
</evidence>
<comment type="subcellular location">
    <subcellularLocation>
        <location evidence="1">Membrane</location>
        <topology evidence="1">Multi-pass membrane protein</topology>
    </subcellularLocation>
</comment>
<dbReference type="EMBL" id="JALJOS010000010">
    <property type="protein sequence ID" value="KAK9833653.1"/>
    <property type="molecule type" value="Genomic_DNA"/>
</dbReference>
<gene>
    <name evidence="8" type="ORF">WJX74_001949</name>
</gene>
<feature type="transmembrane region" description="Helical" evidence="7">
    <location>
        <begin position="135"/>
        <end position="152"/>
    </location>
</feature>
<comment type="function">
    <text evidence="6">Involved in the retrieval of endoplasmic reticulum membrane proteins from the early Golgi compartment.</text>
</comment>
<evidence type="ECO:0000256" key="5">
    <source>
        <dbReference type="ARBA" id="ARBA00023136"/>
    </source>
</evidence>
<accession>A0AAW1RJB9</accession>
<keyword evidence="9" id="KW-1185">Reference proteome</keyword>
<dbReference type="GO" id="GO:0006890">
    <property type="term" value="P:retrograde vesicle-mediated transport, Golgi to endoplasmic reticulum"/>
    <property type="evidence" value="ECO:0007669"/>
    <property type="project" value="TreeGrafter"/>
</dbReference>
<evidence type="ECO:0000256" key="4">
    <source>
        <dbReference type="ARBA" id="ARBA00022989"/>
    </source>
</evidence>